<dbReference type="Proteomes" id="UP000004521">
    <property type="component" value="Chromosome II"/>
</dbReference>
<dbReference type="RefSeq" id="WP_005422867.1">
    <property type="nucleotide sequence ID" value="NZ_CM001401.1"/>
</dbReference>
<evidence type="ECO:0000313" key="1">
    <source>
        <dbReference type="EMBL" id="EHN68520.1"/>
    </source>
</evidence>
<dbReference type="AlphaFoldDB" id="A0AAV3ENJ1"/>
<reference evidence="1 2" key="1">
    <citation type="journal article" date="2012" name="J. Bacteriol.">
        <title>Draft Genome Sequence of Vibrio fischeri SR5, a Strain Isolated from the Light Organ of the Mediterranean Squid Sepiola robusta.</title>
        <authorList>
            <person name="Gyllborg M.C."/>
            <person name="Sahl J.W."/>
            <person name="Cronin D.C.III."/>
            <person name="Rasko D.A."/>
            <person name="Mandel M.J."/>
        </authorList>
    </citation>
    <scope>NUCLEOTIDE SEQUENCE [LARGE SCALE GENOMIC DNA]</scope>
    <source>
        <strain evidence="1 2">SR5</strain>
    </source>
</reference>
<sequence>MKFFDYEGLSGKEDLYRYLSFEKFLSLCETSSHVFIQPSAWDDPWENVISDLLNPCAQLNLSLTPKAFYDNVFMSCWSLLDESDAMWRIYSPNKNGVKIKINLSSFEFLQGTTEVFARKVQYYKNLDELCNIHNNLKDCNMSLYQMTLKRKLFEHEHEVRLMSSYAAVDKACIKGNSSKSRTPKDIALLGFDISKHIKEVVVDPRISTWELDTLHSYCQRMLPNTVFRKSDIYDPVISYL</sequence>
<dbReference type="InterPro" id="IPR021352">
    <property type="entry name" value="DUF2971"/>
</dbReference>
<proteinExistence type="predicted"/>
<comment type="caution">
    <text evidence="1">The sequence shown here is derived from an EMBL/GenBank/DDBJ whole genome shotgun (WGS) entry which is preliminary data.</text>
</comment>
<gene>
    <name evidence="1" type="ORF">VFSR5_A0602</name>
</gene>
<organism evidence="1 2">
    <name type="scientific">Aliivibrio fischeri SR5</name>
    <dbReference type="NCBI Taxonomy" id="1088719"/>
    <lineage>
        <taxon>Bacteria</taxon>
        <taxon>Pseudomonadati</taxon>
        <taxon>Pseudomonadota</taxon>
        <taxon>Gammaproteobacteria</taxon>
        <taxon>Vibrionales</taxon>
        <taxon>Vibrionaceae</taxon>
        <taxon>Aliivibrio</taxon>
    </lineage>
</organism>
<accession>A0AAV3ENJ1</accession>
<dbReference type="EMBL" id="AHIH01000012">
    <property type="protein sequence ID" value="EHN68520.1"/>
    <property type="molecule type" value="Genomic_DNA"/>
</dbReference>
<evidence type="ECO:0000313" key="2">
    <source>
        <dbReference type="Proteomes" id="UP000004521"/>
    </source>
</evidence>
<dbReference type="Pfam" id="PF11185">
    <property type="entry name" value="DUF2971"/>
    <property type="match status" value="1"/>
</dbReference>
<evidence type="ECO:0008006" key="3">
    <source>
        <dbReference type="Google" id="ProtNLM"/>
    </source>
</evidence>
<protein>
    <recommendedName>
        <fullName evidence="3">DUF2971 domain-containing protein</fullName>
    </recommendedName>
</protein>
<name>A0AAV3ENJ1_ALIFS</name>